<accession>A0A6P4I9A1</accession>
<reference evidence="2" key="2">
    <citation type="submission" date="2025-08" db="UniProtKB">
        <authorList>
            <consortium name="RefSeq"/>
        </authorList>
    </citation>
    <scope>IDENTIFICATION</scope>
    <source>
        <strain evidence="2">14028-0561.14</strain>
        <tissue evidence="2">Whole fly</tissue>
    </source>
</reference>
<organism evidence="1 2">
    <name type="scientific">Drosophila kikkawai</name>
    <name type="common">Fruit fly</name>
    <dbReference type="NCBI Taxonomy" id="30033"/>
    <lineage>
        <taxon>Eukaryota</taxon>
        <taxon>Metazoa</taxon>
        <taxon>Ecdysozoa</taxon>
        <taxon>Arthropoda</taxon>
        <taxon>Hexapoda</taxon>
        <taxon>Insecta</taxon>
        <taxon>Pterygota</taxon>
        <taxon>Neoptera</taxon>
        <taxon>Endopterygota</taxon>
        <taxon>Diptera</taxon>
        <taxon>Brachycera</taxon>
        <taxon>Muscomorpha</taxon>
        <taxon>Ephydroidea</taxon>
        <taxon>Drosophilidae</taxon>
        <taxon>Drosophila</taxon>
        <taxon>Sophophora</taxon>
    </lineage>
</organism>
<proteinExistence type="predicted"/>
<dbReference type="AlphaFoldDB" id="A0A6P4I9A1"/>
<keyword evidence="1" id="KW-1185">Reference proteome</keyword>
<dbReference type="GeneID" id="108076911"/>
<dbReference type="Proteomes" id="UP001652661">
    <property type="component" value="Chromosome 2L"/>
</dbReference>
<evidence type="ECO:0000313" key="2">
    <source>
        <dbReference type="RefSeq" id="XP_017025442.1"/>
    </source>
</evidence>
<protein>
    <submittedName>
        <fullName evidence="2">Uncharacterized protein isoform X1</fullName>
    </submittedName>
</protein>
<reference evidence="1" key="1">
    <citation type="submission" date="2025-05" db="UniProtKB">
        <authorList>
            <consortium name="RefSeq"/>
        </authorList>
    </citation>
    <scope>NUCLEOTIDE SEQUENCE [LARGE SCALE GENOMIC DNA]</scope>
    <source>
        <strain evidence="1">14028-0561.14</strain>
    </source>
</reference>
<gene>
    <name evidence="2" type="primary">LOC108076911</name>
</gene>
<name>A0A6P4I9A1_DROKI</name>
<sequence>MSFRLVFQERRCQAALHVSVTMARLLPKNGQYQLQRWLILGGRGGDGRSCPDKSCYLFQAPFAVNVAAAPPAGLFFSAHHRSILVGQWPVLRNKLPARPLNALLFFGIPPANILLVAQV</sequence>
<dbReference type="RefSeq" id="XP_017025442.1">
    <property type="nucleotide sequence ID" value="XM_017169953.3"/>
</dbReference>
<evidence type="ECO:0000313" key="1">
    <source>
        <dbReference type="Proteomes" id="UP001652661"/>
    </source>
</evidence>